<proteinExistence type="predicted"/>
<gene>
    <name evidence="2" type="ORF">MC7420_7453</name>
</gene>
<evidence type="ECO:0000256" key="1">
    <source>
        <dbReference type="SAM" id="MobiDB-lite"/>
    </source>
</evidence>
<feature type="region of interest" description="Disordered" evidence="1">
    <location>
        <begin position="1"/>
        <end position="48"/>
    </location>
</feature>
<accession>B4VHL7</accession>
<organism evidence="2 3">
    <name type="scientific">Coleofasciculus chthonoplastes PCC 7420</name>
    <dbReference type="NCBI Taxonomy" id="118168"/>
    <lineage>
        <taxon>Bacteria</taxon>
        <taxon>Bacillati</taxon>
        <taxon>Cyanobacteriota</taxon>
        <taxon>Cyanophyceae</taxon>
        <taxon>Coleofasciculales</taxon>
        <taxon>Coleofasciculaceae</taxon>
        <taxon>Coleofasciculus</taxon>
    </lineage>
</organism>
<keyword evidence="3" id="KW-1185">Reference proteome</keyword>
<dbReference type="Proteomes" id="UP000003835">
    <property type="component" value="Unassembled WGS sequence"/>
</dbReference>
<dbReference type="HOGENOM" id="CLU_3151585_0_0_3"/>
<name>B4VHL7_9CYAN</name>
<dbReference type="EMBL" id="DS989841">
    <property type="protein sequence ID" value="EDX78800.1"/>
    <property type="molecule type" value="Genomic_DNA"/>
</dbReference>
<reference evidence="2 3" key="1">
    <citation type="submission" date="2008-07" db="EMBL/GenBank/DDBJ databases">
        <authorList>
            <person name="Tandeau de Marsac N."/>
            <person name="Ferriera S."/>
            <person name="Johnson J."/>
            <person name="Kravitz S."/>
            <person name="Beeson K."/>
            <person name="Sutton G."/>
            <person name="Rogers Y.-H."/>
            <person name="Friedman R."/>
            <person name="Frazier M."/>
            <person name="Venter J.C."/>
        </authorList>
    </citation>
    <scope>NUCLEOTIDE SEQUENCE [LARGE SCALE GENOMIC DNA]</scope>
    <source>
        <strain evidence="2 3">PCC 7420</strain>
    </source>
</reference>
<feature type="compositionally biased region" description="Basic and acidic residues" evidence="1">
    <location>
        <begin position="1"/>
        <end position="15"/>
    </location>
</feature>
<protein>
    <submittedName>
        <fullName evidence="2">Uncharacterized protein</fullName>
    </submittedName>
</protein>
<evidence type="ECO:0000313" key="2">
    <source>
        <dbReference type="EMBL" id="EDX78800.1"/>
    </source>
</evidence>
<sequence>MQNQHRPDFGSERQAIRRGSGKDLFQQVSSLLQDYAPNFEPKSDLKNP</sequence>
<dbReference type="AlphaFoldDB" id="B4VHL7"/>
<evidence type="ECO:0000313" key="3">
    <source>
        <dbReference type="Proteomes" id="UP000003835"/>
    </source>
</evidence>